<evidence type="ECO:0000313" key="3">
    <source>
        <dbReference type="Proteomes" id="UP000004200"/>
    </source>
</evidence>
<keyword evidence="3" id="KW-1185">Reference proteome</keyword>
<feature type="domain" description="BioF2-like acetyltransferase" evidence="1">
    <location>
        <begin position="154"/>
        <end position="282"/>
    </location>
</feature>
<reference evidence="2 3" key="1">
    <citation type="submission" date="2011-06" db="EMBL/GenBank/DDBJ databases">
        <title>The draft genome of Thiorhodococcus drewsii AZ1.</title>
        <authorList>
            <consortium name="US DOE Joint Genome Institute (JGI-PGF)"/>
            <person name="Lucas S."/>
            <person name="Han J."/>
            <person name="Lapidus A."/>
            <person name="Cheng J.-F."/>
            <person name="Goodwin L."/>
            <person name="Pitluck S."/>
            <person name="Peters L."/>
            <person name="Land M.L."/>
            <person name="Hauser L."/>
            <person name="Vogl K."/>
            <person name="Liu Z."/>
            <person name="Imhoff J."/>
            <person name="Thiel V."/>
            <person name="Frigaard N.-U."/>
            <person name="Bryant D.A."/>
            <person name="Woyke T.J."/>
        </authorList>
    </citation>
    <scope>NUCLEOTIDE SEQUENCE [LARGE SCALE GENOMIC DNA]</scope>
    <source>
        <strain evidence="2 3">AZ1</strain>
    </source>
</reference>
<dbReference type="eggNOG" id="COG2348">
    <property type="taxonomic scope" value="Bacteria"/>
</dbReference>
<evidence type="ECO:0000313" key="2">
    <source>
        <dbReference type="EMBL" id="EGV27987.1"/>
    </source>
</evidence>
<accession>G2E7E8</accession>
<gene>
    <name evidence="2" type="ORF">ThidrDRAFT_4211</name>
</gene>
<proteinExistence type="predicted"/>
<dbReference type="Proteomes" id="UP000004200">
    <property type="component" value="Unassembled WGS sequence"/>
</dbReference>
<dbReference type="Pfam" id="PF13480">
    <property type="entry name" value="Acetyltransf_6"/>
    <property type="match status" value="1"/>
</dbReference>
<dbReference type="STRING" id="765913.ThidrDRAFT_4211"/>
<sequence>MHAYQIPLEEAENIYYGMPDSCQLPTLHPLYVAADASRDDRLQPIFWYSHENNGKFLYSFHLCETKLEKNLIIRDIESPYGYGSPLTNTRDSSFLEGVRREFQNWAQANKILAHFARIHPLANHPTHFYEKVDFNRSTVFINLKGHLFDDYSGRRRTYIRRESEKIHELVKVEDANNFSAFIKLYEETMRRASARDFYFFKEKYYENLYKLSFVECWLLHDEHSIVAGALILVSHASKIIEYHLGAHTIRSKSRPMIYLLHLLARHYQKEGFEIFYLGGGRSTSKDDSLLLFKRGFSSNLIPFNIGFSIYNHDHYESLKSLRPGQDTTILFYRD</sequence>
<dbReference type="SUPFAM" id="SSF55729">
    <property type="entry name" value="Acyl-CoA N-acyltransferases (Nat)"/>
    <property type="match status" value="1"/>
</dbReference>
<protein>
    <recommendedName>
        <fullName evidence="1">BioF2-like acetyltransferase domain-containing protein</fullName>
    </recommendedName>
</protein>
<comment type="caution">
    <text evidence="2">The sequence shown here is derived from an EMBL/GenBank/DDBJ whole genome shotgun (WGS) entry which is preliminary data.</text>
</comment>
<name>G2E7E8_9GAMM</name>
<organism evidence="2 3">
    <name type="scientific">Thiorhodococcus drewsii AZ1</name>
    <dbReference type="NCBI Taxonomy" id="765913"/>
    <lineage>
        <taxon>Bacteria</taxon>
        <taxon>Pseudomonadati</taxon>
        <taxon>Pseudomonadota</taxon>
        <taxon>Gammaproteobacteria</taxon>
        <taxon>Chromatiales</taxon>
        <taxon>Chromatiaceae</taxon>
        <taxon>Thiorhodococcus</taxon>
    </lineage>
</organism>
<dbReference type="Gene3D" id="3.40.630.30">
    <property type="match status" value="1"/>
</dbReference>
<evidence type="ECO:0000259" key="1">
    <source>
        <dbReference type="Pfam" id="PF13480"/>
    </source>
</evidence>
<dbReference type="AlphaFoldDB" id="G2E7E8"/>
<dbReference type="InterPro" id="IPR016181">
    <property type="entry name" value="Acyl_CoA_acyltransferase"/>
</dbReference>
<dbReference type="InterPro" id="IPR038740">
    <property type="entry name" value="BioF2-like_GNAT_dom"/>
</dbReference>
<dbReference type="EMBL" id="AFWT01000050">
    <property type="protein sequence ID" value="EGV27987.1"/>
    <property type="molecule type" value="Genomic_DNA"/>
</dbReference>